<sequence>MSRKALTTRQERRLVNFLDDEFLSLTRNYKKRSETSTNLPTLQLYFAATTKILSMILQIPPIDPSASLRTAYLLRLTNDVLSSVQGYPADTENIPFVLDWLDDLDQAWLVVLQAQTWDPENGPADLVIGADEAAAGTKSSPITQTERTRLKSLLLGGSATLEEWLGGEAPRPSTIIEEDEDEDMEPVADVEGMLERLGVQDGFDQLFWRTLQELGALSGVGPPPTLEQ</sequence>
<protein>
    <submittedName>
        <fullName evidence="1">Uncharacterized protein</fullName>
    </submittedName>
</protein>
<dbReference type="EMBL" id="JARJLG010000008">
    <property type="protein sequence ID" value="KAJ7778825.1"/>
    <property type="molecule type" value="Genomic_DNA"/>
</dbReference>
<gene>
    <name evidence="1" type="ORF">DFH07DRAFT_796134</name>
</gene>
<dbReference type="Proteomes" id="UP001215280">
    <property type="component" value="Unassembled WGS sequence"/>
</dbReference>
<evidence type="ECO:0000313" key="2">
    <source>
        <dbReference type="Proteomes" id="UP001215280"/>
    </source>
</evidence>
<dbReference type="Pfam" id="PF17110">
    <property type="entry name" value="TFB6"/>
    <property type="match status" value="1"/>
</dbReference>
<dbReference type="InterPro" id="IPR031349">
    <property type="entry name" value="Tfb6"/>
</dbReference>
<name>A0AAD7K7N6_9AGAR</name>
<comment type="caution">
    <text evidence="1">The sequence shown here is derived from an EMBL/GenBank/DDBJ whole genome shotgun (WGS) entry which is preliminary data.</text>
</comment>
<organism evidence="1 2">
    <name type="scientific">Mycena maculata</name>
    <dbReference type="NCBI Taxonomy" id="230809"/>
    <lineage>
        <taxon>Eukaryota</taxon>
        <taxon>Fungi</taxon>
        <taxon>Dikarya</taxon>
        <taxon>Basidiomycota</taxon>
        <taxon>Agaricomycotina</taxon>
        <taxon>Agaricomycetes</taxon>
        <taxon>Agaricomycetidae</taxon>
        <taxon>Agaricales</taxon>
        <taxon>Marasmiineae</taxon>
        <taxon>Mycenaceae</taxon>
        <taxon>Mycena</taxon>
    </lineage>
</organism>
<reference evidence="1" key="1">
    <citation type="submission" date="2023-03" db="EMBL/GenBank/DDBJ databases">
        <title>Massive genome expansion in bonnet fungi (Mycena s.s.) driven by repeated elements and novel gene families across ecological guilds.</title>
        <authorList>
            <consortium name="Lawrence Berkeley National Laboratory"/>
            <person name="Harder C.B."/>
            <person name="Miyauchi S."/>
            <person name="Viragh M."/>
            <person name="Kuo A."/>
            <person name="Thoen E."/>
            <person name="Andreopoulos B."/>
            <person name="Lu D."/>
            <person name="Skrede I."/>
            <person name="Drula E."/>
            <person name="Henrissat B."/>
            <person name="Morin E."/>
            <person name="Kohler A."/>
            <person name="Barry K."/>
            <person name="LaButti K."/>
            <person name="Morin E."/>
            <person name="Salamov A."/>
            <person name="Lipzen A."/>
            <person name="Mereny Z."/>
            <person name="Hegedus B."/>
            <person name="Baldrian P."/>
            <person name="Stursova M."/>
            <person name="Weitz H."/>
            <person name="Taylor A."/>
            <person name="Grigoriev I.V."/>
            <person name="Nagy L.G."/>
            <person name="Martin F."/>
            <person name="Kauserud H."/>
        </authorList>
    </citation>
    <scope>NUCLEOTIDE SEQUENCE</scope>
    <source>
        <strain evidence="1">CBHHK188m</strain>
    </source>
</reference>
<proteinExistence type="predicted"/>
<accession>A0AAD7K7N6</accession>
<keyword evidence="2" id="KW-1185">Reference proteome</keyword>
<evidence type="ECO:0000313" key="1">
    <source>
        <dbReference type="EMBL" id="KAJ7778825.1"/>
    </source>
</evidence>
<dbReference type="AlphaFoldDB" id="A0AAD7K7N6"/>